<reference evidence="1" key="1">
    <citation type="submission" date="2019-04" db="EMBL/GenBank/DDBJ databases">
        <title>Microbes associate with the intestines of laboratory mice.</title>
        <authorList>
            <person name="Navarre W."/>
            <person name="Wong E."/>
            <person name="Huang K."/>
            <person name="Tropini C."/>
            <person name="Ng K."/>
            <person name="Yu B."/>
        </authorList>
    </citation>
    <scope>NUCLEOTIDE SEQUENCE</scope>
    <source>
        <strain evidence="1">NM73_A23</strain>
    </source>
</reference>
<protein>
    <submittedName>
        <fullName evidence="1">Type I methionyl aminopeptidase</fullName>
        <ecNumber evidence="1">3.4.11.18</ecNumber>
    </submittedName>
</protein>
<proteinExistence type="predicted"/>
<sequence>MRIFLKTEEEIQLMREANQLVGKTLAELFRHIKPGATTLQLDRIAEEFIRDHGATPAFLNFPNPYGNPFPASICTSVNDCVVHGIPSSDRFLKDGDIISIDCGTILNGFCGDSAYTFCVGEVSEEIRKLLRTTKDSLYKAIETATAGKKVGDIGYTVQTHCEAEGYGIVRELTGHGIGKDMHEDPSIPNYGRRGNGTTLKNGMCIAIEPMVTMGDHKIGLMPDKWSIVTLDHKPAAHFEHTIVVRYGKSEILSSFEEIERLEGEIY</sequence>
<evidence type="ECO:0000313" key="2">
    <source>
        <dbReference type="Proteomes" id="UP000308886"/>
    </source>
</evidence>
<keyword evidence="2" id="KW-1185">Reference proteome</keyword>
<keyword evidence="1" id="KW-0645">Protease</keyword>
<evidence type="ECO:0000313" key="1">
    <source>
        <dbReference type="EMBL" id="TGX81292.1"/>
    </source>
</evidence>
<organism evidence="1 2">
    <name type="scientific">Palleniella muris</name>
    <dbReference type="NCBI Taxonomy" id="3038145"/>
    <lineage>
        <taxon>Bacteria</taxon>
        <taxon>Pseudomonadati</taxon>
        <taxon>Bacteroidota</taxon>
        <taxon>Bacteroidia</taxon>
        <taxon>Bacteroidales</taxon>
        <taxon>Prevotellaceae</taxon>
        <taxon>Palleniella</taxon>
    </lineage>
</organism>
<gene>
    <name evidence="1" type="primary">map</name>
    <name evidence="1" type="ORF">E5358_10675</name>
</gene>
<keyword evidence="1" id="KW-0031">Aminopeptidase</keyword>
<accession>A0AC61QNI5</accession>
<name>A0AC61QNI5_9BACT</name>
<dbReference type="EC" id="3.4.11.18" evidence="1"/>
<dbReference type="EMBL" id="SRZC01000018">
    <property type="protein sequence ID" value="TGX81292.1"/>
    <property type="molecule type" value="Genomic_DNA"/>
</dbReference>
<dbReference type="Proteomes" id="UP000308886">
    <property type="component" value="Unassembled WGS sequence"/>
</dbReference>
<keyword evidence="1" id="KW-0378">Hydrolase</keyword>
<comment type="caution">
    <text evidence="1">The sequence shown here is derived from an EMBL/GenBank/DDBJ whole genome shotgun (WGS) entry which is preliminary data.</text>
</comment>